<evidence type="ECO:0000259" key="12">
    <source>
        <dbReference type="SMART" id="SM01287"/>
    </source>
</evidence>
<evidence type="ECO:0000256" key="6">
    <source>
        <dbReference type="ARBA" id="ARBA00023015"/>
    </source>
</evidence>
<dbReference type="GO" id="GO:0005694">
    <property type="term" value="C:chromosome"/>
    <property type="evidence" value="ECO:0007669"/>
    <property type="project" value="UniProtKB-SubCell"/>
</dbReference>
<name>A0A6G0WWF2_9STRA</name>
<dbReference type="AlphaFoldDB" id="A0A6G0WWF2"/>
<evidence type="ECO:0000256" key="10">
    <source>
        <dbReference type="RuleBase" id="RU364013"/>
    </source>
</evidence>
<dbReference type="GO" id="GO:0006281">
    <property type="term" value="P:DNA repair"/>
    <property type="evidence" value="ECO:0007669"/>
    <property type="project" value="UniProtKB-KW"/>
</dbReference>
<feature type="compositionally biased region" description="Acidic residues" evidence="11">
    <location>
        <begin position="367"/>
        <end position="416"/>
    </location>
</feature>
<keyword evidence="3 10" id="KW-0158">Chromosome</keyword>
<keyword evidence="14" id="KW-1185">Reference proteome</keyword>
<keyword evidence="7 10" id="KW-0804">Transcription</keyword>
<evidence type="ECO:0000256" key="7">
    <source>
        <dbReference type="ARBA" id="ARBA00023163"/>
    </source>
</evidence>
<dbReference type="OrthoDB" id="75754at2759"/>
<evidence type="ECO:0000256" key="5">
    <source>
        <dbReference type="ARBA" id="ARBA00022763"/>
    </source>
</evidence>
<comment type="caution">
    <text evidence="13">The sequence shown here is derived from an EMBL/GenBank/DDBJ whole genome shotgun (WGS) entry which is preliminary data.</text>
</comment>
<dbReference type="SUPFAM" id="SSF50729">
    <property type="entry name" value="PH domain-like"/>
    <property type="match status" value="1"/>
</dbReference>
<dbReference type="SMART" id="SM01287">
    <property type="entry name" value="Rtt106"/>
    <property type="match status" value="1"/>
</dbReference>
<sequence>MSLKEAVTDSTISTTLTVTTTTTTEVEETTAMTLEESIKAENAVPLCDMIMECFAKEGVDEEHQWGQAILFLEDALSIAKHRHEAAARAKSADVSGNALVTLTKVNTVVPKGKALDVVFGETDLVVQGKDFNITIPYSNIEAMLKLPKYEALAKLSVQEYQFVVTLKSPVTHRKNRLTCISFVIGGTTEQSDSNIVFHVDESERDFKSKKLHHVAEALLHSLTDLNVIKTYPEVAGKRYVSTNGAPFVKCYRRTSPGVLFFLPEGLCFLNPPVFLSRQTIDSISWSRETSEALRTFDVTVEMIDGTKVEFSMLEKEEIPSITEFVAYFGTLRDEDDGVQREPSTEPTNKTKPTEKNTNSNSNSNANAEDDDDEEADSDFEMNDSDDDESEDEWVGSESLSDDMDTGGVETDSDDDGDGNHSGDDDEDDDME</sequence>
<keyword evidence="4 10" id="KW-0235">DNA replication</keyword>
<keyword evidence="6 10" id="KW-0805">Transcription regulation</keyword>
<keyword evidence="5 10" id="KW-0227">DNA damage</keyword>
<dbReference type="GO" id="GO:0003677">
    <property type="term" value="F:DNA binding"/>
    <property type="evidence" value="ECO:0007669"/>
    <property type="project" value="InterPro"/>
</dbReference>
<feature type="region of interest" description="Disordered" evidence="11">
    <location>
        <begin position="332"/>
        <end position="431"/>
    </location>
</feature>
<dbReference type="InterPro" id="IPR048993">
    <property type="entry name" value="SSRP1-like_PH1"/>
</dbReference>
<dbReference type="Proteomes" id="UP000481153">
    <property type="component" value="Unassembled WGS sequence"/>
</dbReference>
<evidence type="ECO:0000256" key="2">
    <source>
        <dbReference type="ARBA" id="ARBA00010060"/>
    </source>
</evidence>
<accession>A0A6G0WWF2</accession>
<dbReference type="PRINTS" id="PR00887">
    <property type="entry name" value="SSRCOGNITION"/>
</dbReference>
<keyword evidence="8 10" id="KW-0234">DNA repair</keyword>
<dbReference type="Gene3D" id="2.30.29.150">
    <property type="match status" value="1"/>
</dbReference>
<evidence type="ECO:0000256" key="4">
    <source>
        <dbReference type="ARBA" id="ARBA00022705"/>
    </source>
</evidence>
<dbReference type="InterPro" id="IPR011993">
    <property type="entry name" value="PH-like_dom_sf"/>
</dbReference>
<dbReference type="GO" id="GO:0005634">
    <property type="term" value="C:nucleus"/>
    <property type="evidence" value="ECO:0007669"/>
    <property type="project" value="UniProtKB-SubCell"/>
</dbReference>
<gene>
    <name evidence="13" type="ORF">Ae201684_011114</name>
</gene>
<proteinExistence type="inferred from homology"/>
<dbReference type="InterPro" id="IPR000969">
    <property type="entry name" value="SSRP1/POB3"/>
</dbReference>
<dbReference type="PANTHER" id="PTHR45849">
    <property type="entry name" value="FACT COMPLEX SUBUNIT SSRP1"/>
    <property type="match status" value="1"/>
</dbReference>
<comment type="subcellular location">
    <subcellularLocation>
        <location evidence="10">Nucleus</location>
    </subcellularLocation>
    <subcellularLocation>
        <location evidence="10">Chromosome</location>
    </subcellularLocation>
</comment>
<dbReference type="GO" id="GO:0006260">
    <property type="term" value="P:DNA replication"/>
    <property type="evidence" value="ECO:0007669"/>
    <property type="project" value="UniProtKB-KW"/>
</dbReference>
<keyword evidence="9 10" id="KW-0539">Nucleus</keyword>
<organism evidence="13 14">
    <name type="scientific">Aphanomyces euteiches</name>
    <dbReference type="NCBI Taxonomy" id="100861"/>
    <lineage>
        <taxon>Eukaryota</taxon>
        <taxon>Sar</taxon>
        <taxon>Stramenopiles</taxon>
        <taxon>Oomycota</taxon>
        <taxon>Saprolegniomycetes</taxon>
        <taxon>Saprolegniales</taxon>
        <taxon>Verrucalvaceae</taxon>
        <taxon>Aphanomyces</taxon>
    </lineage>
</organism>
<dbReference type="VEuPathDB" id="FungiDB:AeMF1_010537"/>
<dbReference type="PANTHER" id="PTHR45849:SF3">
    <property type="entry name" value="HISTONE CHAPERONE RTT106"/>
    <property type="match status" value="1"/>
</dbReference>
<evidence type="ECO:0000313" key="14">
    <source>
        <dbReference type="Proteomes" id="UP000481153"/>
    </source>
</evidence>
<dbReference type="InterPro" id="IPR013719">
    <property type="entry name" value="RTT106/SPT16-like_middle_dom"/>
</dbReference>
<evidence type="ECO:0000313" key="13">
    <source>
        <dbReference type="EMBL" id="KAF0731816.1"/>
    </source>
</evidence>
<evidence type="ECO:0000256" key="1">
    <source>
        <dbReference type="ARBA" id="ARBA00006159"/>
    </source>
</evidence>
<comment type="function">
    <text evidence="10">Component of the FACT complex, a general chromatin factor that acts to reorganize nucleosomes. The FACT complex is involved in multiple processes that require DNA as a template such as mRNA elongation, DNA replication and DNA repair. During transcription elongation the FACT complex acts as a histone chaperone that both destabilizes and restores nucleosomal structure. It facilitates the passage of RNA polymerase II and transcription by promoting the dissociation of one histone H2A-H2B dimer from the nucleosome, then subsequently promotes the reestablishment of the nucleosome following the passage of RNA polymerase II.</text>
</comment>
<protein>
    <recommendedName>
        <fullName evidence="10">FACT complex subunit SSRP1</fullName>
    </recommendedName>
</protein>
<dbReference type="Pfam" id="PF21103">
    <property type="entry name" value="PH1_SSRP1-like"/>
    <property type="match status" value="1"/>
</dbReference>
<comment type="similarity">
    <text evidence="2 10">Belongs to the SSRP1 family.</text>
</comment>
<dbReference type="Gene3D" id="2.30.29.30">
    <property type="entry name" value="Pleckstrin-homology domain (PH domain)/Phosphotyrosine-binding domain (PTB)"/>
    <property type="match status" value="1"/>
</dbReference>
<dbReference type="Pfam" id="PF08512">
    <property type="entry name" value="Rttp106-like_middle"/>
    <property type="match status" value="1"/>
</dbReference>
<dbReference type="EMBL" id="VJMJ01000140">
    <property type="protein sequence ID" value="KAF0731816.1"/>
    <property type="molecule type" value="Genomic_DNA"/>
</dbReference>
<evidence type="ECO:0000256" key="11">
    <source>
        <dbReference type="SAM" id="MobiDB-lite"/>
    </source>
</evidence>
<dbReference type="GO" id="GO:0042393">
    <property type="term" value="F:histone binding"/>
    <property type="evidence" value="ECO:0007669"/>
    <property type="project" value="TreeGrafter"/>
</dbReference>
<dbReference type="GO" id="GO:0031491">
    <property type="term" value="F:nucleosome binding"/>
    <property type="evidence" value="ECO:0007669"/>
    <property type="project" value="TreeGrafter"/>
</dbReference>
<dbReference type="InterPro" id="IPR050454">
    <property type="entry name" value="RTT106/SSRP1_HistChap/FACT"/>
</dbReference>
<feature type="compositionally biased region" description="Low complexity" evidence="11">
    <location>
        <begin position="344"/>
        <end position="366"/>
    </location>
</feature>
<evidence type="ECO:0000256" key="8">
    <source>
        <dbReference type="ARBA" id="ARBA00023204"/>
    </source>
</evidence>
<evidence type="ECO:0000256" key="9">
    <source>
        <dbReference type="ARBA" id="ARBA00023242"/>
    </source>
</evidence>
<comment type="similarity">
    <text evidence="1">Belongs to the RTT106 family.</text>
</comment>
<feature type="domain" description="Histone chaperone RTT106/FACT complex subunit SPT16-like middle" evidence="12">
    <location>
        <begin position="245"/>
        <end position="335"/>
    </location>
</feature>
<reference evidence="13 14" key="1">
    <citation type="submission" date="2019-07" db="EMBL/GenBank/DDBJ databases">
        <title>Genomics analysis of Aphanomyces spp. identifies a new class of oomycete effector associated with host adaptation.</title>
        <authorList>
            <person name="Gaulin E."/>
        </authorList>
    </citation>
    <scope>NUCLEOTIDE SEQUENCE [LARGE SCALE GENOMIC DNA]</scope>
    <source>
        <strain evidence="13 14">ATCC 201684</strain>
    </source>
</reference>
<evidence type="ECO:0000256" key="3">
    <source>
        <dbReference type="ARBA" id="ARBA00022454"/>
    </source>
</evidence>